<protein>
    <submittedName>
        <fullName evidence="15">NADH-ubiquinone oxidoreductase chain G</fullName>
        <ecNumber evidence="15">1.6.5.3</ecNumber>
    </submittedName>
</protein>
<keyword evidence="6" id="KW-0479">Metal-binding</keyword>
<evidence type="ECO:0000256" key="9">
    <source>
        <dbReference type="ARBA" id="ARBA00023014"/>
    </source>
</evidence>
<dbReference type="EMBL" id="CADCTW010000230">
    <property type="protein sequence ID" value="CAA9368087.1"/>
    <property type="molecule type" value="Genomic_DNA"/>
</dbReference>
<evidence type="ECO:0000256" key="6">
    <source>
        <dbReference type="ARBA" id="ARBA00022723"/>
    </source>
</evidence>
<reference evidence="15" key="1">
    <citation type="submission" date="2020-02" db="EMBL/GenBank/DDBJ databases">
        <authorList>
            <person name="Meier V. D."/>
        </authorList>
    </citation>
    <scope>NUCLEOTIDE SEQUENCE</scope>
    <source>
        <strain evidence="15">AVDCRST_MAG68</strain>
    </source>
</reference>
<dbReference type="SUPFAM" id="SSF54862">
    <property type="entry name" value="4Fe-4S ferredoxins"/>
    <property type="match status" value="1"/>
</dbReference>
<dbReference type="GO" id="GO:0046872">
    <property type="term" value="F:metal ion binding"/>
    <property type="evidence" value="ECO:0007669"/>
    <property type="project" value="UniProtKB-KW"/>
</dbReference>
<dbReference type="Pfam" id="PF04879">
    <property type="entry name" value="Molybdop_Fe4S4"/>
    <property type="match status" value="1"/>
</dbReference>
<proteinExistence type="inferred from homology"/>
<keyword evidence="10" id="KW-0520">NAD</keyword>
<feature type="domain" description="4Fe-4S Mo/W bis-MGD-type" evidence="13">
    <location>
        <begin position="227"/>
        <end position="283"/>
    </location>
</feature>
<dbReference type="Pfam" id="PF00384">
    <property type="entry name" value="Molybdopterin"/>
    <property type="match status" value="1"/>
</dbReference>
<dbReference type="GO" id="GO:0008137">
    <property type="term" value="F:NADH dehydrogenase (ubiquinone) activity"/>
    <property type="evidence" value="ECO:0007669"/>
    <property type="project" value="InterPro"/>
</dbReference>
<evidence type="ECO:0000256" key="11">
    <source>
        <dbReference type="ARBA" id="ARBA00034078"/>
    </source>
</evidence>
<dbReference type="InterPro" id="IPR050123">
    <property type="entry name" value="Prok_molybdopt-oxidoreductase"/>
</dbReference>
<dbReference type="InterPro" id="IPR006963">
    <property type="entry name" value="Mopterin_OxRdtase_4Fe-4S_dom"/>
</dbReference>
<dbReference type="GO" id="GO:0016020">
    <property type="term" value="C:membrane"/>
    <property type="evidence" value="ECO:0007669"/>
    <property type="project" value="InterPro"/>
</dbReference>
<dbReference type="CDD" id="cd00207">
    <property type="entry name" value="fer2"/>
    <property type="match status" value="1"/>
</dbReference>
<dbReference type="Gene3D" id="2.20.25.90">
    <property type="entry name" value="ADC-like domains"/>
    <property type="match status" value="1"/>
</dbReference>
<keyword evidence="4" id="KW-0001">2Fe-2S</keyword>
<evidence type="ECO:0000256" key="10">
    <source>
        <dbReference type="ARBA" id="ARBA00023027"/>
    </source>
</evidence>
<dbReference type="Pfam" id="PF22117">
    <property type="entry name" value="Fer4_Nqo3"/>
    <property type="match status" value="1"/>
</dbReference>
<dbReference type="GO" id="GO:0051537">
    <property type="term" value="F:2 iron, 2 sulfur cluster binding"/>
    <property type="evidence" value="ECO:0007669"/>
    <property type="project" value="UniProtKB-KW"/>
</dbReference>
<keyword evidence="15" id="KW-0830">Ubiquinone</keyword>
<evidence type="ECO:0000256" key="3">
    <source>
        <dbReference type="ARBA" id="ARBA00022485"/>
    </source>
</evidence>
<dbReference type="Gene3D" id="3.40.50.740">
    <property type="match status" value="1"/>
</dbReference>
<dbReference type="GO" id="GO:0048038">
    <property type="term" value="F:quinone binding"/>
    <property type="evidence" value="ECO:0007669"/>
    <property type="project" value="UniProtKB-KW"/>
</dbReference>
<dbReference type="PROSITE" id="PS51839">
    <property type="entry name" value="4FE4S_HC3"/>
    <property type="match status" value="1"/>
</dbReference>
<dbReference type="InterPro" id="IPR000283">
    <property type="entry name" value="NADH_UbQ_OxRdtase_75kDa_su_CS"/>
</dbReference>
<keyword evidence="15" id="KW-0560">Oxidoreductase</keyword>
<dbReference type="GO" id="GO:0003954">
    <property type="term" value="F:NADH dehydrogenase activity"/>
    <property type="evidence" value="ECO:0007669"/>
    <property type="project" value="TreeGrafter"/>
</dbReference>
<dbReference type="PROSITE" id="PS00643">
    <property type="entry name" value="COMPLEX1_75K_3"/>
    <property type="match status" value="1"/>
</dbReference>
<evidence type="ECO:0000259" key="13">
    <source>
        <dbReference type="PROSITE" id="PS51669"/>
    </source>
</evidence>
<name>A0A6J4MVY3_9BACT</name>
<dbReference type="InterPro" id="IPR019574">
    <property type="entry name" value="NADH_UbQ_OxRdtase_Gsu_4Fe4S-bd"/>
</dbReference>
<dbReference type="Pfam" id="PF10588">
    <property type="entry name" value="NADH-G_4Fe-4S_3"/>
    <property type="match status" value="1"/>
</dbReference>
<gene>
    <name evidence="15" type="ORF">AVDCRST_MAG68-5507</name>
</gene>
<dbReference type="EC" id="1.6.5.3" evidence="15"/>
<dbReference type="InterPro" id="IPR006656">
    <property type="entry name" value="Mopterin_OxRdtase"/>
</dbReference>
<dbReference type="InterPro" id="IPR036010">
    <property type="entry name" value="2Fe-2S_ferredoxin-like_sf"/>
</dbReference>
<evidence type="ECO:0000256" key="8">
    <source>
        <dbReference type="ARBA" id="ARBA00023004"/>
    </source>
</evidence>
<comment type="cofactor">
    <cofactor evidence="11">
        <name>[2Fe-2S] cluster</name>
        <dbReference type="ChEBI" id="CHEBI:190135"/>
    </cofactor>
</comment>
<dbReference type="PROSITE" id="PS51669">
    <property type="entry name" value="4FE4S_MOW_BIS_MGD"/>
    <property type="match status" value="1"/>
</dbReference>
<dbReference type="SUPFAM" id="SSF53706">
    <property type="entry name" value="Formate dehydrogenase/DMSO reductase, domains 1-3"/>
    <property type="match status" value="1"/>
</dbReference>
<comment type="similarity">
    <text evidence="2">Belongs to the complex I 75 kDa subunit family.</text>
</comment>
<dbReference type="PANTHER" id="PTHR43105">
    <property type="entry name" value="RESPIRATORY NITRATE REDUCTASE"/>
    <property type="match status" value="1"/>
</dbReference>
<dbReference type="InterPro" id="IPR001041">
    <property type="entry name" value="2Fe-2S_ferredoxin-type"/>
</dbReference>
<evidence type="ECO:0000256" key="4">
    <source>
        <dbReference type="ARBA" id="ARBA00022714"/>
    </source>
</evidence>
<dbReference type="PROSITE" id="PS51085">
    <property type="entry name" value="2FE2S_FER_2"/>
    <property type="match status" value="1"/>
</dbReference>
<dbReference type="GO" id="GO:0042773">
    <property type="term" value="P:ATP synthesis coupled electron transport"/>
    <property type="evidence" value="ECO:0007669"/>
    <property type="project" value="InterPro"/>
</dbReference>
<comment type="cofactor">
    <cofactor evidence="1">
        <name>[4Fe-4S] cluster</name>
        <dbReference type="ChEBI" id="CHEBI:49883"/>
    </cofactor>
</comment>
<dbReference type="Gene3D" id="3.30.70.20">
    <property type="match status" value="1"/>
</dbReference>
<organism evidence="15">
    <name type="scientific">uncultured Gemmatimonadota bacterium</name>
    <dbReference type="NCBI Taxonomy" id="203437"/>
    <lineage>
        <taxon>Bacteria</taxon>
        <taxon>Pseudomonadati</taxon>
        <taxon>Gemmatimonadota</taxon>
        <taxon>environmental samples</taxon>
    </lineage>
</organism>
<dbReference type="Pfam" id="PF13510">
    <property type="entry name" value="Fer2_4"/>
    <property type="match status" value="1"/>
</dbReference>
<evidence type="ECO:0000256" key="1">
    <source>
        <dbReference type="ARBA" id="ARBA00001966"/>
    </source>
</evidence>
<keyword evidence="7" id="KW-1278">Translocase</keyword>
<dbReference type="SUPFAM" id="SSF54292">
    <property type="entry name" value="2Fe-2S ferredoxin-like"/>
    <property type="match status" value="1"/>
</dbReference>
<keyword evidence="9" id="KW-0411">Iron-sulfur</keyword>
<dbReference type="PANTHER" id="PTHR43105:SF10">
    <property type="entry name" value="NADH-QUINONE OXIDOREDUCTASE SUBUNIT G"/>
    <property type="match status" value="1"/>
</dbReference>
<evidence type="ECO:0000256" key="7">
    <source>
        <dbReference type="ARBA" id="ARBA00022967"/>
    </source>
</evidence>
<dbReference type="Gene3D" id="3.10.20.740">
    <property type="match status" value="1"/>
</dbReference>
<dbReference type="SMART" id="SM00926">
    <property type="entry name" value="Molybdop_Fe4S4"/>
    <property type="match status" value="1"/>
</dbReference>
<dbReference type="SMART" id="SM00929">
    <property type="entry name" value="NADH-G_4Fe-4S_3"/>
    <property type="match status" value="1"/>
</dbReference>
<evidence type="ECO:0000313" key="15">
    <source>
        <dbReference type="EMBL" id="CAA9368087.1"/>
    </source>
</evidence>
<evidence type="ECO:0000256" key="2">
    <source>
        <dbReference type="ARBA" id="ARBA00005404"/>
    </source>
</evidence>
<dbReference type="AlphaFoldDB" id="A0A6J4MVY3"/>
<dbReference type="PROSITE" id="PS00642">
    <property type="entry name" value="COMPLEX1_75K_2"/>
    <property type="match status" value="1"/>
</dbReference>
<feature type="domain" description="2Fe-2S ferredoxin-type" evidence="12">
    <location>
        <begin position="11"/>
        <end position="89"/>
    </location>
</feature>
<feature type="domain" description="4Fe-4S His(Cys)3-ligated-type" evidence="14">
    <location>
        <begin position="89"/>
        <end position="128"/>
    </location>
</feature>
<dbReference type="FunFam" id="3.10.20.740:FF:000001">
    <property type="entry name" value="NADH-quinone oxidoreductase subunit G"/>
    <property type="match status" value="1"/>
</dbReference>
<keyword evidence="8" id="KW-0408">Iron</keyword>
<dbReference type="InterPro" id="IPR054351">
    <property type="entry name" value="NADH_UbQ_OxRdtase_ferredoxin"/>
</dbReference>
<evidence type="ECO:0000256" key="5">
    <source>
        <dbReference type="ARBA" id="ARBA00022719"/>
    </source>
</evidence>
<evidence type="ECO:0000259" key="12">
    <source>
        <dbReference type="PROSITE" id="PS51085"/>
    </source>
</evidence>
<dbReference type="GO" id="GO:0051539">
    <property type="term" value="F:4 iron, 4 sulfur cluster binding"/>
    <property type="evidence" value="ECO:0007669"/>
    <property type="project" value="UniProtKB-KW"/>
</dbReference>
<keyword evidence="3" id="KW-0004">4Fe-4S</keyword>
<sequence length="537" mass="57921">MADATPKANPEMVRCTIDGMELEVPKGTRILDAAAMAGVDVPHYCYHPGLSAPAQCRMCLVEVEKAPKLQPSCTATVADGNVIHTQSEKALEARTGVLEFYLVNHPLDCPVCDQSGECKLQDYVAQEGRAMGRLLEPKRVQGRDDFGGDVLFNADRCVMCTRCVRFMREVAQDERLAVVQRGHRNVIDTFFDEGLEGNIWADNIVDLCPVGALVSKDFLHKARAWDLDRSPSICPNCTQGCNVRLETRDNAVMRIKPRPNEAVNSHWMCDFGRLNYEWINREGRIEAPLVREGDRLVGVSWADALTRLAGALRDAPVRDARAVVSPFMANEDAGALRRVMQVAGGGTGVYRCETGEEVVLPGFPTLALRNDRAANVHGVELFGFTRTGGADGVGGLEEAAAHRGVLFVLGDELADAPADFGAGAALYVYVGHFASPAARNAHFILPATTFAEMEGTFTNIQRRVQRFWPAIQAPGMARPAWQILGVLLAGISDAAPVGTAADAFQALASVRPEFGGLDYAGLAQGGAVLPSFAEAGD</sequence>
<evidence type="ECO:0000259" key="14">
    <source>
        <dbReference type="PROSITE" id="PS51839"/>
    </source>
</evidence>
<dbReference type="PROSITE" id="PS00641">
    <property type="entry name" value="COMPLEX1_75K_1"/>
    <property type="match status" value="1"/>
</dbReference>
<accession>A0A6J4MVY3</accession>
<keyword evidence="5" id="KW-0874">Quinone</keyword>